<feature type="domain" description="Serine aminopeptidase S33" evidence="2">
    <location>
        <begin position="36"/>
        <end position="251"/>
    </location>
</feature>
<sequence length="280" mass="29811">MHPQTTLLYDPTRTRWGGDGPRPLRIRVWPRTQPGPAATVLLSHGTGGAGEDLDWLAQPLNDAGFLVASVDHHGNSYQDEYLVEGFTLVSERPRDMSFLLDHLVATYDVDLDRVGGAGFSLGGYTVAALLGAQVDARVVAALFAGHVPAPAVPEFPDMIAALRSSYSDAQLAGLAESTALPVADPRLRAGVLLAPGIGELLTRDSLARIDAPVLIRWGDQDDITPPAGNAQLYAAALPRSQARSVGSDVGHYVFLGDREDPTGVRDAVARDVVAFFDENL</sequence>
<name>A0A1T5IDH9_9MICO</name>
<dbReference type="OrthoDB" id="9765647at2"/>
<gene>
    <name evidence="3" type="ORF">SAMN06309945_0288</name>
</gene>
<proteinExistence type="inferred from homology"/>
<dbReference type="GO" id="GO:0016787">
    <property type="term" value="F:hydrolase activity"/>
    <property type="evidence" value="ECO:0007669"/>
    <property type="project" value="UniProtKB-KW"/>
</dbReference>
<dbReference type="InterPro" id="IPR022742">
    <property type="entry name" value="Hydrolase_4"/>
</dbReference>
<evidence type="ECO:0000256" key="1">
    <source>
        <dbReference type="ARBA" id="ARBA00008645"/>
    </source>
</evidence>
<keyword evidence="4" id="KW-1185">Reference proteome</keyword>
<evidence type="ECO:0000313" key="4">
    <source>
        <dbReference type="Proteomes" id="UP000190857"/>
    </source>
</evidence>
<dbReference type="InterPro" id="IPR050261">
    <property type="entry name" value="FrsA_esterase"/>
</dbReference>
<dbReference type="PANTHER" id="PTHR22946">
    <property type="entry name" value="DIENELACTONE HYDROLASE DOMAIN-CONTAINING PROTEIN-RELATED"/>
    <property type="match status" value="1"/>
</dbReference>
<dbReference type="EMBL" id="FUZP01000001">
    <property type="protein sequence ID" value="SKC37155.1"/>
    <property type="molecule type" value="Genomic_DNA"/>
</dbReference>
<dbReference type="Gene3D" id="3.40.50.1820">
    <property type="entry name" value="alpha/beta hydrolase"/>
    <property type="match status" value="1"/>
</dbReference>
<dbReference type="PIRSF" id="PIRSF031982">
    <property type="entry name" value="UCP031982_abhydr"/>
    <property type="match status" value="1"/>
</dbReference>
<evidence type="ECO:0000313" key="3">
    <source>
        <dbReference type="EMBL" id="SKC37155.1"/>
    </source>
</evidence>
<dbReference type="RefSeq" id="WP_079726522.1">
    <property type="nucleotide sequence ID" value="NZ_FUZP01000001.1"/>
</dbReference>
<dbReference type="STRING" id="123320.SAMN06309945_0288"/>
<keyword evidence="3" id="KW-0378">Hydrolase</keyword>
<dbReference type="InterPro" id="IPR016986">
    <property type="entry name" value="UCP031982_abhydr"/>
</dbReference>
<dbReference type="SUPFAM" id="SSF53474">
    <property type="entry name" value="alpha/beta-Hydrolases"/>
    <property type="match status" value="1"/>
</dbReference>
<dbReference type="Pfam" id="PF12146">
    <property type="entry name" value="Hydrolase_4"/>
    <property type="match status" value="1"/>
</dbReference>
<dbReference type="Proteomes" id="UP000190857">
    <property type="component" value="Unassembled WGS sequence"/>
</dbReference>
<accession>A0A1T5IDH9</accession>
<evidence type="ECO:0000259" key="2">
    <source>
        <dbReference type="Pfam" id="PF12146"/>
    </source>
</evidence>
<comment type="similarity">
    <text evidence="1">Belongs to the AB hydrolase superfamily.</text>
</comment>
<reference evidence="3 4" key="1">
    <citation type="submission" date="2017-02" db="EMBL/GenBank/DDBJ databases">
        <authorList>
            <person name="Peterson S.W."/>
        </authorList>
    </citation>
    <scope>NUCLEOTIDE SEQUENCE [LARGE SCALE GENOMIC DNA]</scope>
    <source>
        <strain evidence="3 4">VKM Ac-2059</strain>
    </source>
</reference>
<protein>
    <submittedName>
        <fullName evidence="3">Predicted dienelactone hydrolase</fullName>
    </submittedName>
</protein>
<dbReference type="AlphaFoldDB" id="A0A1T5IDH9"/>
<organism evidence="3 4">
    <name type="scientific">Okibacterium fritillariae</name>
    <dbReference type="NCBI Taxonomy" id="123320"/>
    <lineage>
        <taxon>Bacteria</taxon>
        <taxon>Bacillati</taxon>
        <taxon>Actinomycetota</taxon>
        <taxon>Actinomycetes</taxon>
        <taxon>Micrococcales</taxon>
        <taxon>Microbacteriaceae</taxon>
        <taxon>Okibacterium</taxon>
    </lineage>
</organism>
<dbReference type="InterPro" id="IPR029058">
    <property type="entry name" value="AB_hydrolase_fold"/>
</dbReference>